<dbReference type="RefSeq" id="WP_157350147.1">
    <property type="nucleotide sequence ID" value="NZ_WGGT01000004.1"/>
</dbReference>
<gene>
    <name evidence="1" type="ORF">GCK47_04645</name>
</gene>
<dbReference type="Proteomes" id="UP000479531">
    <property type="component" value="Unassembled WGS sequence"/>
</dbReference>
<sequence length="166" mass="19374">MEISEKEYLELKEQVRQLQLKVEGVSSPPKDLHSRVSETPISHVRNVKDDTPVFDYLHLASDDAWIAFVKLAKVIHKPSDKFYMDKTNIGFGTGERPYIRSYRCGETPRKITEMSEEQIQVSIDMLNELIPIYNKYFQKTHETVLYSENNDGVYKQVNVFRVEQGE</sequence>
<evidence type="ECO:0000313" key="2">
    <source>
        <dbReference type="Proteomes" id="UP000479531"/>
    </source>
</evidence>
<accession>A0A6L6XES6</accession>
<name>A0A6L6XES6_9FIRM</name>
<reference evidence="1 2" key="1">
    <citation type="submission" date="2019-10" db="EMBL/GenBank/DDBJ databases">
        <title>Roseburia spp. ameliorate alcoholic fatty liver via restoration of gut barrier function.</title>
        <authorList>
            <person name="Seo B."/>
            <person name="Ko G."/>
        </authorList>
    </citation>
    <scope>NUCLEOTIDE SEQUENCE [LARGE SCALE GENOMIC DNA]</scope>
    <source>
        <strain evidence="1 2">SNUG30017</strain>
    </source>
</reference>
<proteinExistence type="predicted"/>
<dbReference type="AlphaFoldDB" id="A0A6L6XES6"/>
<comment type="caution">
    <text evidence="1">The sequence shown here is derived from an EMBL/GenBank/DDBJ whole genome shotgun (WGS) entry which is preliminary data.</text>
</comment>
<organism evidence="1 2">
    <name type="scientific">Roseburia intestinalis</name>
    <dbReference type="NCBI Taxonomy" id="166486"/>
    <lineage>
        <taxon>Bacteria</taxon>
        <taxon>Bacillati</taxon>
        <taxon>Bacillota</taxon>
        <taxon>Clostridia</taxon>
        <taxon>Lachnospirales</taxon>
        <taxon>Lachnospiraceae</taxon>
        <taxon>Roseburia</taxon>
    </lineage>
</organism>
<dbReference type="EMBL" id="WGGT01000004">
    <property type="protein sequence ID" value="MVQ45006.1"/>
    <property type="molecule type" value="Genomic_DNA"/>
</dbReference>
<evidence type="ECO:0000313" key="1">
    <source>
        <dbReference type="EMBL" id="MVQ45006.1"/>
    </source>
</evidence>
<protein>
    <submittedName>
        <fullName evidence="1">Uncharacterized protein</fullName>
    </submittedName>
</protein>